<dbReference type="Gene3D" id="2.20.25.110">
    <property type="entry name" value="S-adenosyl-L-methionine-dependent methyltransferases"/>
    <property type="match status" value="1"/>
</dbReference>
<proteinExistence type="predicted"/>
<feature type="domain" description="Methyltransferase" evidence="2">
    <location>
        <begin position="10"/>
        <end position="104"/>
    </location>
</feature>
<gene>
    <name evidence="3" type="ORF">SSCH_910010</name>
</gene>
<dbReference type="Gene3D" id="3.40.50.150">
    <property type="entry name" value="Vaccinia Virus protein VP39"/>
    <property type="match status" value="1"/>
</dbReference>
<dbReference type="OrthoDB" id="9811589at2"/>
<dbReference type="GO" id="GO:0016740">
    <property type="term" value="F:transferase activity"/>
    <property type="evidence" value="ECO:0007669"/>
    <property type="project" value="UniProtKB-KW"/>
</dbReference>
<evidence type="ECO:0000256" key="1">
    <source>
        <dbReference type="ARBA" id="ARBA00022679"/>
    </source>
</evidence>
<accession>A0A0B7MIN4</accession>
<name>A0A0B7MIN4_9FIRM</name>
<dbReference type="AlphaFoldDB" id="A0A0B7MIN4"/>
<dbReference type="EMBL" id="CDRZ01000293">
    <property type="protein sequence ID" value="CEO90499.1"/>
    <property type="molecule type" value="Genomic_DNA"/>
</dbReference>
<dbReference type="Proteomes" id="UP000046155">
    <property type="component" value="Unassembled WGS sequence"/>
</dbReference>
<dbReference type="CDD" id="cd02440">
    <property type="entry name" value="AdoMet_MTases"/>
    <property type="match status" value="1"/>
</dbReference>
<keyword evidence="1" id="KW-0808">Transferase</keyword>
<keyword evidence="4" id="KW-1185">Reference proteome</keyword>
<sequence length="219" mass="25315">MIPIIFHWIVLDLGCGPGLYVKKFAETGAKVKGIDLSQRSIDYANRYIKAGHENIYFTRMNYLDIDYAESFDIATLIFYDFCALNSTEQNRLLDKIHRSLKSNGVFVFDVVTVNRESSESTSISIRESGFWSPDPYVEIMNTFIYEKPRTEGTQYTIIAEDGSINIIRLYHRLFEMAEVQKLLNDHHFKVENIYNNLKGEPLTENSETYGVIARKAKKL</sequence>
<evidence type="ECO:0000259" key="2">
    <source>
        <dbReference type="Pfam" id="PF13649"/>
    </source>
</evidence>
<reference evidence="4" key="1">
    <citation type="submission" date="2015-01" db="EMBL/GenBank/DDBJ databases">
        <authorList>
            <person name="Manzoor Shahid"/>
            <person name="Zubair Saima"/>
        </authorList>
    </citation>
    <scope>NUCLEOTIDE SEQUENCE [LARGE SCALE GENOMIC DNA]</scope>
    <source>
        <strain evidence="4">Sp3</strain>
    </source>
</reference>
<dbReference type="RefSeq" id="WP_052835739.1">
    <property type="nucleotide sequence ID" value="NZ_CDRZ01000293.1"/>
</dbReference>
<evidence type="ECO:0000313" key="3">
    <source>
        <dbReference type="EMBL" id="CEO90499.1"/>
    </source>
</evidence>
<dbReference type="Pfam" id="PF13649">
    <property type="entry name" value="Methyltransf_25"/>
    <property type="match status" value="1"/>
</dbReference>
<dbReference type="InterPro" id="IPR029063">
    <property type="entry name" value="SAM-dependent_MTases_sf"/>
</dbReference>
<dbReference type="SUPFAM" id="SSF53335">
    <property type="entry name" value="S-adenosyl-L-methionine-dependent methyltransferases"/>
    <property type="match status" value="1"/>
</dbReference>
<protein>
    <recommendedName>
        <fullName evidence="2">Methyltransferase domain-containing protein</fullName>
    </recommendedName>
</protein>
<dbReference type="InterPro" id="IPR041698">
    <property type="entry name" value="Methyltransf_25"/>
</dbReference>
<dbReference type="PANTHER" id="PTHR43861">
    <property type="entry name" value="TRANS-ACONITATE 2-METHYLTRANSFERASE-RELATED"/>
    <property type="match status" value="1"/>
</dbReference>
<organism evidence="3 4">
    <name type="scientific">Syntrophaceticus schinkii</name>
    <dbReference type="NCBI Taxonomy" id="499207"/>
    <lineage>
        <taxon>Bacteria</taxon>
        <taxon>Bacillati</taxon>
        <taxon>Bacillota</taxon>
        <taxon>Clostridia</taxon>
        <taxon>Thermoanaerobacterales</taxon>
        <taxon>Thermoanaerobacterales Family III. Incertae Sedis</taxon>
        <taxon>Syntrophaceticus</taxon>
    </lineage>
</organism>
<evidence type="ECO:0000313" key="4">
    <source>
        <dbReference type="Proteomes" id="UP000046155"/>
    </source>
</evidence>